<evidence type="ECO:0000256" key="2">
    <source>
        <dbReference type="ARBA" id="ARBA00004651"/>
    </source>
</evidence>
<evidence type="ECO:0000256" key="4">
    <source>
        <dbReference type="ARBA" id="ARBA00010561"/>
    </source>
</evidence>
<evidence type="ECO:0000256" key="1">
    <source>
        <dbReference type="ARBA" id="ARBA00001946"/>
    </source>
</evidence>
<comment type="cofactor">
    <cofactor evidence="1 19">
        <name>Mg(2+)</name>
        <dbReference type="ChEBI" id="CHEBI:18420"/>
    </cofactor>
</comment>
<accession>A0A838L0A6</accession>
<evidence type="ECO:0000256" key="15">
    <source>
        <dbReference type="ARBA" id="ARBA00032605"/>
    </source>
</evidence>
<evidence type="ECO:0000256" key="3">
    <source>
        <dbReference type="ARBA" id="ARBA00004663"/>
    </source>
</evidence>
<organism evidence="20 21">
    <name type="scientific">Sphingomonas chungangi</name>
    <dbReference type="NCBI Taxonomy" id="2683589"/>
    <lineage>
        <taxon>Bacteria</taxon>
        <taxon>Pseudomonadati</taxon>
        <taxon>Pseudomonadota</taxon>
        <taxon>Alphaproteobacteria</taxon>
        <taxon>Sphingomonadales</taxon>
        <taxon>Sphingomonadaceae</taxon>
        <taxon>Sphingomonas</taxon>
    </lineage>
</organism>
<comment type="function">
    <text evidence="14 19">Joins adenosylcobinamide-GDP and alpha-ribazole to generate adenosylcobalamin (Ado-cobalamin). Also synthesizes adenosylcobalamin 5'-phosphate from adenosylcobinamide-GDP and alpha-ribazole 5'-phosphate.</text>
</comment>
<dbReference type="GO" id="GO:0005886">
    <property type="term" value="C:plasma membrane"/>
    <property type="evidence" value="ECO:0007669"/>
    <property type="project" value="UniProtKB-SubCell"/>
</dbReference>
<feature type="transmembrane region" description="Helical" evidence="19">
    <location>
        <begin position="129"/>
        <end position="151"/>
    </location>
</feature>
<feature type="transmembrane region" description="Helical" evidence="19">
    <location>
        <begin position="105"/>
        <end position="123"/>
    </location>
</feature>
<evidence type="ECO:0000256" key="11">
    <source>
        <dbReference type="ARBA" id="ARBA00022842"/>
    </source>
</evidence>
<comment type="catalytic activity">
    <reaction evidence="18 19">
        <text>alpha-ribazole 5'-phosphate + adenosylcob(III)inamide-GDP = adenosylcob(III)alamin 5'-phosphate + GMP + H(+)</text>
        <dbReference type="Rhea" id="RHEA:23560"/>
        <dbReference type="ChEBI" id="CHEBI:15378"/>
        <dbReference type="ChEBI" id="CHEBI:57918"/>
        <dbReference type="ChEBI" id="CHEBI:58115"/>
        <dbReference type="ChEBI" id="CHEBI:60487"/>
        <dbReference type="ChEBI" id="CHEBI:60493"/>
        <dbReference type="EC" id="2.7.8.26"/>
    </reaction>
</comment>
<dbReference type="Proteomes" id="UP000570166">
    <property type="component" value="Unassembled WGS sequence"/>
</dbReference>
<dbReference type="Pfam" id="PF02654">
    <property type="entry name" value="CobS"/>
    <property type="match status" value="1"/>
</dbReference>
<name>A0A838L0A6_9SPHN</name>
<evidence type="ECO:0000256" key="5">
    <source>
        <dbReference type="ARBA" id="ARBA00013200"/>
    </source>
</evidence>
<feature type="transmembrane region" description="Helical" evidence="19">
    <location>
        <begin position="189"/>
        <end position="212"/>
    </location>
</feature>
<comment type="caution">
    <text evidence="20">The sequence shown here is derived from an EMBL/GenBank/DDBJ whole genome shotgun (WGS) entry which is preliminary data.</text>
</comment>
<dbReference type="UniPathway" id="UPA00148">
    <property type="reaction ID" value="UER00238"/>
</dbReference>
<comment type="catalytic activity">
    <reaction evidence="17 19">
        <text>alpha-ribazole + adenosylcob(III)inamide-GDP = adenosylcob(III)alamin + GMP + H(+)</text>
        <dbReference type="Rhea" id="RHEA:16049"/>
        <dbReference type="ChEBI" id="CHEBI:10329"/>
        <dbReference type="ChEBI" id="CHEBI:15378"/>
        <dbReference type="ChEBI" id="CHEBI:18408"/>
        <dbReference type="ChEBI" id="CHEBI:58115"/>
        <dbReference type="ChEBI" id="CHEBI:60487"/>
        <dbReference type="EC" id="2.7.8.26"/>
    </reaction>
</comment>
<evidence type="ECO:0000256" key="19">
    <source>
        <dbReference type="HAMAP-Rule" id="MF_00719"/>
    </source>
</evidence>
<keyword evidence="9 19" id="KW-0808">Transferase</keyword>
<dbReference type="HAMAP" id="MF_00719">
    <property type="entry name" value="CobS"/>
    <property type="match status" value="1"/>
</dbReference>
<comment type="pathway">
    <text evidence="3 19">Cofactor biosynthesis; adenosylcobalamin biosynthesis; adenosylcobalamin from cob(II)yrinate a,c-diamide: step 7/7.</text>
</comment>
<keyword evidence="13 19" id="KW-0472">Membrane</keyword>
<dbReference type="PANTHER" id="PTHR34148:SF1">
    <property type="entry name" value="ADENOSYLCOBINAMIDE-GDP RIBAZOLETRANSFERASE"/>
    <property type="match status" value="1"/>
</dbReference>
<dbReference type="InterPro" id="IPR003805">
    <property type="entry name" value="CobS"/>
</dbReference>
<dbReference type="PANTHER" id="PTHR34148">
    <property type="entry name" value="ADENOSYLCOBINAMIDE-GDP RIBAZOLETRANSFERASE"/>
    <property type="match status" value="1"/>
</dbReference>
<evidence type="ECO:0000256" key="18">
    <source>
        <dbReference type="ARBA" id="ARBA00049504"/>
    </source>
</evidence>
<evidence type="ECO:0000256" key="10">
    <source>
        <dbReference type="ARBA" id="ARBA00022692"/>
    </source>
</evidence>
<dbReference type="GO" id="GO:0008818">
    <property type="term" value="F:cobalamin 5'-phosphate synthase activity"/>
    <property type="evidence" value="ECO:0007669"/>
    <property type="project" value="UniProtKB-UniRule"/>
</dbReference>
<gene>
    <name evidence="19" type="primary">cobS</name>
    <name evidence="20" type="ORF">HZF05_00920</name>
</gene>
<evidence type="ECO:0000313" key="20">
    <source>
        <dbReference type="EMBL" id="MBA2932644.1"/>
    </source>
</evidence>
<evidence type="ECO:0000256" key="17">
    <source>
        <dbReference type="ARBA" id="ARBA00048623"/>
    </source>
</evidence>
<dbReference type="GO" id="GO:0009236">
    <property type="term" value="P:cobalamin biosynthetic process"/>
    <property type="evidence" value="ECO:0007669"/>
    <property type="project" value="UniProtKB-UniRule"/>
</dbReference>
<feature type="transmembrane region" description="Helical" evidence="19">
    <location>
        <begin position="31"/>
        <end position="51"/>
    </location>
</feature>
<evidence type="ECO:0000256" key="14">
    <source>
        <dbReference type="ARBA" id="ARBA00025228"/>
    </source>
</evidence>
<keyword evidence="11 19" id="KW-0460">Magnesium</keyword>
<dbReference type="AlphaFoldDB" id="A0A838L0A6"/>
<evidence type="ECO:0000256" key="8">
    <source>
        <dbReference type="ARBA" id="ARBA00022573"/>
    </source>
</evidence>
<feature type="transmembrane region" description="Helical" evidence="19">
    <location>
        <begin position="163"/>
        <end position="183"/>
    </location>
</feature>
<keyword evidence="10 19" id="KW-0812">Transmembrane</keyword>
<evidence type="ECO:0000256" key="12">
    <source>
        <dbReference type="ARBA" id="ARBA00022989"/>
    </source>
</evidence>
<evidence type="ECO:0000256" key="7">
    <source>
        <dbReference type="ARBA" id="ARBA00022475"/>
    </source>
</evidence>
<evidence type="ECO:0000256" key="16">
    <source>
        <dbReference type="ARBA" id="ARBA00032853"/>
    </source>
</evidence>
<protein>
    <recommendedName>
        <fullName evidence="6 19">Adenosylcobinamide-GDP ribazoletransferase</fullName>
        <ecNumber evidence="5 19">2.7.8.26</ecNumber>
    </recommendedName>
    <alternativeName>
        <fullName evidence="16 19">Cobalamin synthase</fullName>
    </alternativeName>
    <alternativeName>
        <fullName evidence="15 19">Cobalamin-5'-phosphate synthase</fullName>
    </alternativeName>
</protein>
<comment type="similarity">
    <text evidence="4 19">Belongs to the CobS family.</text>
</comment>
<dbReference type="GO" id="GO:0051073">
    <property type="term" value="F:adenosylcobinamide-GDP ribazoletransferase activity"/>
    <property type="evidence" value="ECO:0007669"/>
    <property type="project" value="UniProtKB-UniRule"/>
</dbReference>
<proteinExistence type="inferred from homology"/>
<reference evidence="20 21" key="1">
    <citation type="submission" date="2020-07" db="EMBL/GenBank/DDBJ databases">
        <authorList>
            <person name="Sun Q."/>
        </authorList>
    </citation>
    <scope>NUCLEOTIDE SEQUENCE [LARGE SCALE GENOMIC DNA]</scope>
    <source>
        <strain evidence="20 21">CGMCC 1.13654</strain>
    </source>
</reference>
<feature type="transmembrane region" description="Helical" evidence="19">
    <location>
        <begin position="224"/>
        <end position="244"/>
    </location>
</feature>
<keyword evidence="8 19" id="KW-0169">Cobalamin biosynthesis</keyword>
<keyword evidence="21" id="KW-1185">Reference proteome</keyword>
<evidence type="ECO:0000256" key="13">
    <source>
        <dbReference type="ARBA" id="ARBA00023136"/>
    </source>
</evidence>
<dbReference type="EMBL" id="JACEIB010000001">
    <property type="protein sequence ID" value="MBA2932644.1"/>
    <property type="molecule type" value="Genomic_DNA"/>
</dbReference>
<sequence>MALQFLTRLPVPVIGRLNEAEARDALSRGMAWLPLVGALIGCVTAGVFVGARMLWSPLVAAVIALAVEARLTGAFHEDAVADFCDAFGGGRTAEDVHRIMKDSRIGSYGALGLGLAVLLRVATTADLPASFAFAGIVGAATMGRLWGVAVMATVPPSDGGSGVARAIGAAGPMLLAAGALAAVPGLLPLLLITPIALGGALIAGALFLLWFGRLLRRRIGGSTGDCLGFAAYTGQLVVLLMLAANSPR</sequence>
<evidence type="ECO:0000256" key="9">
    <source>
        <dbReference type="ARBA" id="ARBA00022679"/>
    </source>
</evidence>
<evidence type="ECO:0000313" key="21">
    <source>
        <dbReference type="Proteomes" id="UP000570166"/>
    </source>
</evidence>
<keyword evidence="7 19" id="KW-1003">Cell membrane</keyword>
<dbReference type="EC" id="2.7.8.26" evidence="5 19"/>
<comment type="subcellular location">
    <subcellularLocation>
        <location evidence="2 19">Cell membrane</location>
        <topology evidence="2 19">Multi-pass membrane protein</topology>
    </subcellularLocation>
</comment>
<evidence type="ECO:0000256" key="6">
    <source>
        <dbReference type="ARBA" id="ARBA00015850"/>
    </source>
</evidence>
<keyword evidence="12 19" id="KW-1133">Transmembrane helix</keyword>